<name>A0A8H5M7U2_9AGAR</name>
<dbReference type="SUPFAM" id="SSF53300">
    <property type="entry name" value="vWA-like"/>
    <property type="match status" value="1"/>
</dbReference>
<dbReference type="OrthoDB" id="2142040at2759"/>
<gene>
    <name evidence="3" type="ORF">D9615_003790</name>
</gene>
<evidence type="ECO:0000313" key="4">
    <source>
        <dbReference type="Proteomes" id="UP000565441"/>
    </source>
</evidence>
<dbReference type="InterPro" id="IPR036465">
    <property type="entry name" value="vWFA_dom_sf"/>
</dbReference>
<dbReference type="AlphaFoldDB" id="A0A8H5M7U2"/>
<comment type="caution">
    <text evidence="3">The sequence shown here is derived from an EMBL/GenBank/DDBJ whole genome shotgun (WGS) entry which is preliminary data.</text>
</comment>
<organism evidence="3 4">
    <name type="scientific">Tricholomella constricta</name>
    <dbReference type="NCBI Taxonomy" id="117010"/>
    <lineage>
        <taxon>Eukaryota</taxon>
        <taxon>Fungi</taxon>
        <taxon>Dikarya</taxon>
        <taxon>Basidiomycota</taxon>
        <taxon>Agaricomycotina</taxon>
        <taxon>Agaricomycetes</taxon>
        <taxon>Agaricomycetidae</taxon>
        <taxon>Agaricales</taxon>
        <taxon>Tricholomatineae</taxon>
        <taxon>Lyophyllaceae</taxon>
        <taxon>Tricholomella</taxon>
    </lineage>
</organism>
<proteinExistence type="predicted"/>
<dbReference type="PROSITE" id="PS50234">
    <property type="entry name" value="VWFA"/>
    <property type="match status" value="1"/>
</dbReference>
<feature type="region of interest" description="Disordered" evidence="1">
    <location>
        <begin position="473"/>
        <end position="517"/>
    </location>
</feature>
<reference evidence="3 4" key="1">
    <citation type="journal article" date="2020" name="ISME J.">
        <title>Uncovering the hidden diversity of litter-decomposition mechanisms in mushroom-forming fungi.</title>
        <authorList>
            <person name="Floudas D."/>
            <person name="Bentzer J."/>
            <person name="Ahren D."/>
            <person name="Johansson T."/>
            <person name="Persson P."/>
            <person name="Tunlid A."/>
        </authorList>
    </citation>
    <scope>NUCLEOTIDE SEQUENCE [LARGE SCALE GENOMIC DNA]</scope>
    <source>
        <strain evidence="3 4">CBS 661.87</strain>
    </source>
</reference>
<dbReference type="Gene3D" id="3.40.50.410">
    <property type="entry name" value="von Willebrand factor, type A domain"/>
    <property type="match status" value="1"/>
</dbReference>
<evidence type="ECO:0000313" key="3">
    <source>
        <dbReference type="EMBL" id="KAF5383856.1"/>
    </source>
</evidence>
<dbReference type="InterPro" id="IPR002035">
    <property type="entry name" value="VWF_A"/>
</dbReference>
<protein>
    <recommendedName>
        <fullName evidence="2">VWFA domain-containing protein</fullName>
    </recommendedName>
</protein>
<evidence type="ECO:0000256" key="1">
    <source>
        <dbReference type="SAM" id="MobiDB-lite"/>
    </source>
</evidence>
<dbReference type="Proteomes" id="UP000565441">
    <property type="component" value="Unassembled WGS sequence"/>
</dbReference>
<dbReference type="PANTHER" id="PTHR34706">
    <property type="entry name" value="SLR1338 PROTEIN"/>
    <property type="match status" value="1"/>
</dbReference>
<dbReference type="PANTHER" id="PTHR34706:SF1">
    <property type="entry name" value="VWFA DOMAIN-CONTAINING PROTEIN"/>
    <property type="match status" value="1"/>
</dbReference>
<feature type="domain" description="VWFA" evidence="2">
    <location>
        <begin position="191"/>
        <end position="385"/>
    </location>
</feature>
<evidence type="ECO:0000259" key="2">
    <source>
        <dbReference type="PROSITE" id="PS50234"/>
    </source>
</evidence>
<keyword evidence="4" id="KW-1185">Reference proteome</keyword>
<dbReference type="EMBL" id="JAACJP010000006">
    <property type="protein sequence ID" value="KAF5383856.1"/>
    <property type="molecule type" value="Genomic_DNA"/>
</dbReference>
<sequence length="517" mass="55799">MASRPSFTAPERGRITFTIPPEWFVNISAVSRQNYNQNVLLDGDNARIHYSNNNLVGGLMSETNTGFISSSIVPDFHTSTLDVYFSFTTGARRLNASQLRRAEFRSHRAVVTAASRNTFAPDEVPEYVNYFVFVEDQARSGIHDMLLVVSLHSTNRNEIPPPPPDNVVRPYNPILDLPWPGVLENYLRQYHVHFLIDDSGSMSRENRWQEASNALIGLSHAIFDRQFVRNGIELSFLNAAPAMHGITDREQVANLFRQVGQPSGGTPTGRHVSRILNAHIDVLDAAIGTEDYVTIKPLNLIVITDGAPNDPPATELTQMLINVGARLASVPHHPNSLGVQFVQIGSDPDAATALPKLIQADTGHIVDTVPWLGPGSLSPDRLERILLGGLHPNIRGRRALGIRSVAATAEAISPLDVEASSPEPVAPLDREIPASEIEGTPLGVGDSASAAAAELPVEREIPIFPPDVEASSLEPVAPLNGETPAFEIEGTPLGVGDSTAAEPPVEGEIPALRLGAD</sequence>
<accession>A0A8H5M7U2</accession>